<dbReference type="Proteomes" id="UP000681041">
    <property type="component" value="Chromosome"/>
</dbReference>
<keyword evidence="2" id="KW-1185">Reference proteome</keyword>
<dbReference type="InterPro" id="IPR011322">
    <property type="entry name" value="N-reg_PII-like_a/b"/>
</dbReference>
<sequence>MKVHLRVFVEIENLGKVMNSLTKSGVTGFYIVEYRGISPQEWQGFNIKEDPESAISIIKDYARDAVQVCSVLDEEKVQPIIDEIGLILKDEKYTIVEIPIRRIIVNKGAKDI</sequence>
<dbReference type="RefSeq" id="WP_211534072.1">
    <property type="nucleotide sequence ID" value="NZ_CP058560.1"/>
</dbReference>
<gene>
    <name evidence="1" type="ORF">HYG87_04740</name>
</gene>
<reference evidence="1" key="1">
    <citation type="submission" date="2020-07" db="EMBL/GenBank/DDBJ databases">
        <title>Methanobacterium. sp. MethCan genome.</title>
        <authorList>
            <person name="Postec A."/>
            <person name="Quemeneur M."/>
        </authorList>
    </citation>
    <scope>NUCLEOTIDE SEQUENCE</scope>
    <source>
        <strain evidence="1">MethCAN</strain>
    </source>
</reference>
<dbReference type="Pfam" id="PF10126">
    <property type="entry name" value="Nit_Regul_Hom"/>
    <property type="match status" value="1"/>
</dbReference>
<dbReference type="GeneID" id="64820047"/>
<dbReference type="InterPro" id="IPR019296">
    <property type="entry name" value="Unchr_N-regulatory-PII-rel"/>
</dbReference>
<organism evidence="1 2">
    <name type="scientific">Methanobacterium alkalithermotolerans</name>
    <dbReference type="NCBI Taxonomy" id="2731220"/>
    <lineage>
        <taxon>Archaea</taxon>
        <taxon>Methanobacteriati</taxon>
        <taxon>Methanobacteriota</taxon>
        <taxon>Methanomada group</taxon>
        <taxon>Methanobacteria</taxon>
        <taxon>Methanobacteriales</taxon>
        <taxon>Methanobacteriaceae</taxon>
        <taxon>Methanobacterium</taxon>
    </lineage>
</organism>
<accession>A0A8T8K6J7</accession>
<evidence type="ECO:0000313" key="2">
    <source>
        <dbReference type="Proteomes" id="UP000681041"/>
    </source>
</evidence>
<dbReference type="SUPFAM" id="SSF54913">
    <property type="entry name" value="GlnB-like"/>
    <property type="match status" value="1"/>
</dbReference>
<dbReference type="AlphaFoldDB" id="A0A8T8K6J7"/>
<dbReference type="KEGG" id="meme:HYG87_04740"/>
<evidence type="ECO:0000313" key="1">
    <source>
        <dbReference type="EMBL" id="QUH23125.1"/>
    </source>
</evidence>
<dbReference type="OrthoDB" id="146891at2157"/>
<protein>
    <submittedName>
        <fullName evidence="1">Uncharacterized protein</fullName>
    </submittedName>
</protein>
<name>A0A8T8K6J7_9EURY</name>
<dbReference type="EMBL" id="CP058560">
    <property type="protein sequence ID" value="QUH23125.1"/>
    <property type="molecule type" value="Genomic_DNA"/>
</dbReference>
<proteinExistence type="predicted"/>